<organism evidence="4 5">
    <name type="scientific">Desulfuromusa kysingii</name>
    <dbReference type="NCBI Taxonomy" id="37625"/>
    <lineage>
        <taxon>Bacteria</taxon>
        <taxon>Pseudomonadati</taxon>
        <taxon>Thermodesulfobacteriota</taxon>
        <taxon>Desulfuromonadia</taxon>
        <taxon>Desulfuromonadales</taxon>
        <taxon>Geopsychrobacteraceae</taxon>
        <taxon>Desulfuromusa</taxon>
    </lineage>
</organism>
<dbReference type="GO" id="GO:0000160">
    <property type="term" value="P:phosphorelay signal transduction system"/>
    <property type="evidence" value="ECO:0007669"/>
    <property type="project" value="InterPro"/>
</dbReference>
<gene>
    <name evidence="4" type="ORF">SAMN05660420_01700</name>
</gene>
<evidence type="ECO:0000313" key="5">
    <source>
        <dbReference type="Proteomes" id="UP000199409"/>
    </source>
</evidence>
<evidence type="ECO:0000259" key="2">
    <source>
        <dbReference type="PROSITE" id="PS50110"/>
    </source>
</evidence>
<dbReference type="Gene3D" id="1.10.3210.10">
    <property type="entry name" value="Hypothetical protein af1432"/>
    <property type="match status" value="1"/>
</dbReference>
<evidence type="ECO:0000256" key="1">
    <source>
        <dbReference type="PROSITE-ProRule" id="PRU00169"/>
    </source>
</evidence>
<evidence type="ECO:0000259" key="3">
    <source>
        <dbReference type="PROSITE" id="PS51832"/>
    </source>
</evidence>
<feature type="domain" description="HD-GYP" evidence="3">
    <location>
        <begin position="122"/>
        <end position="331"/>
    </location>
</feature>
<dbReference type="SUPFAM" id="SSF52172">
    <property type="entry name" value="CheY-like"/>
    <property type="match status" value="1"/>
</dbReference>
<dbReference type="OrthoDB" id="9776250at2"/>
<dbReference type="InterPro" id="IPR001789">
    <property type="entry name" value="Sig_transdc_resp-reg_receiver"/>
</dbReference>
<dbReference type="PROSITE" id="PS50110">
    <property type="entry name" value="RESPONSE_REGULATORY"/>
    <property type="match status" value="1"/>
</dbReference>
<dbReference type="InterPro" id="IPR037522">
    <property type="entry name" value="HD_GYP_dom"/>
</dbReference>
<dbReference type="Gene3D" id="3.40.50.2300">
    <property type="match status" value="1"/>
</dbReference>
<protein>
    <submittedName>
        <fullName evidence="4">Putative two-component system response regulator</fullName>
    </submittedName>
</protein>
<dbReference type="Pfam" id="PF13487">
    <property type="entry name" value="HD_5"/>
    <property type="match status" value="1"/>
</dbReference>
<dbReference type="Pfam" id="PF00072">
    <property type="entry name" value="Response_reg"/>
    <property type="match status" value="1"/>
</dbReference>
<accession>A0A1H3ZW29</accession>
<dbReference type="RefSeq" id="WP_092346747.1">
    <property type="nucleotide sequence ID" value="NZ_FNQN01000004.1"/>
</dbReference>
<evidence type="ECO:0000313" key="4">
    <source>
        <dbReference type="EMBL" id="SEA27870.1"/>
    </source>
</evidence>
<dbReference type="InterPro" id="IPR003607">
    <property type="entry name" value="HD/PDEase_dom"/>
</dbReference>
<dbReference type="InterPro" id="IPR052020">
    <property type="entry name" value="Cyclic_di-GMP/3'3'-cGAMP_PDE"/>
</dbReference>
<dbReference type="SMART" id="SM00448">
    <property type="entry name" value="REC"/>
    <property type="match status" value="1"/>
</dbReference>
<dbReference type="SUPFAM" id="SSF109604">
    <property type="entry name" value="HD-domain/PDEase-like"/>
    <property type="match status" value="1"/>
</dbReference>
<dbReference type="STRING" id="37625.SAMN05660420_01700"/>
<keyword evidence="1" id="KW-0597">Phosphoprotein</keyword>
<proteinExistence type="predicted"/>
<name>A0A1H3ZW29_9BACT</name>
<feature type="modified residue" description="4-aspartylphosphate" evidence="1">
    <location>
        <position position="51"/>
    </location>
</feature>
<dbReference type="Proteomes" id="UP000199409">
    <property type="component" value="Unassembled WGS sequence"/>
</dbReference>
<dbReference type="AlphaFoldDB" id="A0A1H3ZW29"/>
<dbReference type="CDD" id="cd00077">
    <property type="entry name" value="HDc"/>
    <property type="match status" value="1"/>
</dbReference>
<sequence>MKILICEDEFVSRRKLEKIIGSLGYELLIAEDGLEAYELWENERPELIISDWVMPHLTGIELCQKIRAAEGSQYTYILMVTTKHETSDIVTAIEAGADDFISKPYVIEELAVRIRAGQRSRMFQTKDIVIFSLAKLAETRDTETGNHLEHIRYFSKLLAEQLATLPDNPLRINKMFVENIFLTSPLHDIGKVGIADAILLKPGRLTESEHDAMKEHCQIGYNTLHDALEKYPNTDYLQMGAEIALYHHEKYDGSGYPKGLTAEKIPLAARIVALADVYDALTSIRPYKVAYTHQQTIEIIINDSGSHFDPMIVAAFLQCEEQFSQTKQKFS</sequence>
<keyword evidence="5" id="KW-1185">Reference proteome</keyword>
<dbReference type="SMART" id="SM00471">
    <property type="entry name" value="HDc"/>
    <property type="match status" value="1"/>
</dbReference>
<dbReference type="PANTHER" id="PTHR45228:SF1">
    <property type="entry name" value="CYCLIC DI-GMP PHOSPHODIESTERASE TM_0186"/>
    <property type="match status" value="1"/>
</dbReference>
<feature type="domain" description="Response regulatory" evidence="2">
    <location>
        <begin position="2"/>
        <end position="118"/>
    </location>
</feature>
<dbReference type="InterPro" id="IPR011006">
    <property type="entry name" value="CheY-like_superfamily"/>
</dbReference>
<dbReference type="PROSITE" id="PS51832">
    <property type="entry name" value="HD_GYP"/>
    <property type="match status" value="1"/>
</dbReference>
<dbReference type="PANTHER" id="PTHR45228">
    <property type="entry name" value="CYCLIC DI-GMP PHOSPHODIESTERASE TM_0186-RELATED"/>
    <property type="match status" value="1"/>
</dbReference>
<reference evidence="4 5" key="1">
    <citation type="submission" date="2016-10" db="EMBL/GenBank/DDBJ databases">
        <authorList>
            <person name="de Groot N.N."/>
        </authorList>
    </citation>
    <scope>NUCLEOTIDE SEQUENCE [LARGE SCALE GENOMIC DNA]</scope>
    <source>
        <strain evidence="4 5">DSM 7343</strain>
    </source>
</reference>
<dbReference type="EMBL" id="FNQN01000004">
    <property type="protein sequence ID" value="SEA27870.1"/>
    <property type="molecule type" value="Genomic_DNA"/>
</dbReference>